<reference evidence="13 14" key="1">
    <citation type="submission" date="2019-11" db="EMBL/GenBank/DDBJ databases">
        <authorList>
            <person name="Zhang J."/>
            <person name="Sun C."/>
        </authorList>
    </citation>
    <scope>NUCLEOTIDE SEQUENCE [LARGE SCALE GENOMIC DNA]</scope>
    <source>
        <strain evidence="14">sp2</strain>
    </source>
</reference>
<evidence type="ECO:0000256" key="9">
    <source>
        <dbReference type="ARBA" id="ARBA00023136"/>
    </source>
</evidence>
<dbReference type="GO" id="GO:0006798">
    <property type="term" value="P:polyphosphate catabolic process"/>
    <property type="evidence" value="ECO:0007669"/>
    <property type="project" value="TreeGrafter"/>
</dbReference>
<dbReference type="KEGG" id="ghl:GM160_10425"/>
<dbReference type="PIRSF" id="PIRSF001267">
    <property type="entry name" value="Pyrophosphatase_GppA_Ppx"/>
    <property type="match status" value="1"/>
</dbReference>
<dbReference type="AlphaFoldDB" id="A0A6I6CYH7"/>
<dbReference type="PANTHER" id="PTHR30005:SF14">
    <property type="entry name" value="EXOPOLYPHOSPHATASE"/>
    <property type="match status" value="1"/>
</dbReference>
<dbReference type="FunFam" id="3.30.420.150:FF:000001">
    <property type="entry name" value="Guanosine-5'-triphosphate,3'-diphosphate pyrophosphatase"/>
    <property type="match status" value="1"/>
</dbReference>
<protein>
    <recommendedName>
        <fullName evidence="6">Exopolyphosphatase</fullName>
        <ecNumber evidence="5">3.6.1.11</ecNumber>
    </recommendedName>
</protein>
<dbReference type="InterPro" id="IPR003695">
    <property type="entry name" value="Ppx_GppA_N"/>
</dbReference>
<proteinExistence type="inferred from homology"/>
<comment type="catalytic activity">
    <reaction evidence="10">
        <text>[phosphate](n) + H2O = [phosphate](n-1) + phosphate + H(+)</text>
        <dbReference type="Rhea" id="RHEA:21528"/>
        <dbReference type="Rhea" id="RHEA-COMP:9859"/>
        <dbReference type="Rhea" id="RHEA-COMP:14279"/>
        <dbReference type="ChEBI" id="CHEBI:15377"/>
        <dbReference type="ChEBI" id="CHEBI:15378"/>
        <dbReference type="ChEBI" id="CHEBI:16838"/>
        <dbReference type="ChEBI" id="CHEBI:43474"/>
        <dbReference type="EC" id="3.6.1.11"/>
    </reaction>
</comment>
<dbReference type="EC" id="3.6.1.11" evidence="5"/>
<dbReference type="PANTHER" id="PTHR30005">
    <property type="entry name" value="EXOPOLYPHOSPHATASE"/>
    <property type="match status" value="1"/>
</dbReference>
<dbReference type="Gene3D" id="3.30.420.150">
    <property type="entry name" value="Exopolyphosphatase. Domain 2"/>
    <property type="match status" value="1"/>
</dbReference>
<dbReference type="InterPro" id="IPR022371">
    <property type="entry name" value="Exopolyphosphatase"/>
</dbReference>
<dbReference type="Pfam" id="PF02541">
    <property type="entry name" value="Ppx-GppA"/>
    <property type="match status" value="1"/>
</dbReference>
<dbReference type="FunFam" id="3.30.420.40:FF:000023">
    <property type="entry name" value="Guanosine-5'-triphosphate,3'-diphosphate pyrophosphatase"/>
    <property type="match status" value="1"/>
</dbReference>
<dbReference type="Proteomes" id="UP000427716">
    <property type="component" value="Chromosome"/>
</dbReference>
<comment type="subcellular location">
    <subcellularLocation>
        <location evidence="2">Cell membrane</location>
        <topology evidence="2">Peripheral membrane protein</topology>
    </subcellularLocation>
</comment>
<evidence type="ECO:0000256" key="7">
    <source>
        <dbReference type="ARBA" id="ARBA00022475"/>
    </source>
</evidence>
<dbReference type="GO" id="GO:0004309">
    <property type="term" value="F:exopolyphosphatase activity"/>
    <property type="evidence" value="ECO:0007669"/>
    <property type="project" value="UniProtKB-EC"/>
</dbReference>
<dbReference type="EMBL" id="CP046415">
    <property type="protein sequence ID" value="QGT79269.1"/>
    <property type="molecule type" value="Genomic_DNA"/>
</dbReference>
<comment type="similarity">
    <text evidence="3">Belongs to the GppA/Ppx family.</text>
</comment>
<organism evidence="13 14">
    <name type="scientific">Guyparkeria halophila</name>
    <dbReference type="NCBI Taxonomy" id="47960"/>
    <lineage>
        <taxon>Bacteria</taxon>
        <taxon>Pseudomonadati</taxon>
        <taxon>Pseudomonadota</taxon>
        <taxon>Gammaproteobacteria</taxon>
        <taxon>Chromatiales</taxon>
        <taxon>Thioalkalibacteraceae</taxon>
        <taxon>Guyparkeria</taxon>
    </lineage>
</organism>
<feature type="domain" description="Ppx/GppA phosphatase N-terminal" evidence="11">
    <location>
        <begin position="20"/>
        <end position="303"/>
    </location>
</feature>
<dbReference type="SUPFAM" id="SSF53067">
    <property type="entry name" value="Actin-like ATPase domain"/>
    <property type="match status" value="2"/>
</dbReference>
<dbReference type="GO" id="GO:0005886">
    <property type="term" value="C:plasma membrane"/>
    <property type="evidence" value="ECO:0007669"/>
    <property type="project" value="UniProtKB-SubCell"/>
</dbReference>
<keyword evidence="8 13" id="KW-0378">Hydrolase</keyword>
<gene>
    <name evidence="13" type="primary">ppx</name>
    <name evidence="13" type="ORF">GM160_10425</name>
</gene>
<feature type="domain" description="Ppx/GppA phosphatase C-terminal" evidence="12">
    <location>
        <begin position="309"/>
        <end position="490"/>
    </location>
</feature>
<dbReference type="NCBIfam" id="TIGR03706">
    <property type="entry name" value="exo_poly_only"/>
    <property type="match status" value="1"/>
</dbReference>
<keyword evidence="7" id="KW-1003">Cell membrane</keyword>
<dbReference type="CDD" id="cd24053">
    <property type="entry name" value="ASKHA_NBD_EcPPX-GppA-like"/>
    <property type="match status" value="1"/>
</dbReference>
<keyword evidence="14" id="KW-1185">Reference proteome</keyword>
<evidence type="ECO:0000256" key="5">
    <source>
        <dbReference type="ARBA" id="ARBA00012451"/>
    </source>
</evidence>
<keyword evidence="9" id="KW-0472">Membrane</keyword>
<evidence type="ECO:0000256" key="4">
    <source>
        <dbReference type="ARBA" id="ARBA00011738"/>
    </source>
</evidence>
<evidence type="ECO:0000313" key="13">
    <source>
        <dbReference type="EMBL" id="QGT79269.1"/>
    </source>
</evidence>
<comment type="subunit">
    <text evidence="4">Homodimer.</text>
</comment>
<comment type="cofactor">
    <cofactor evidence="1">
        <name>Mg(2+)</name>
        <dbReference type="ChEBI" id="CHEBI:18420"/>
    </cofactor>
</comment>
<evidence type="ECO:0000256" key="2">
    <source>
        <dbReference type="ARBA" id="ARBA00004202"/>
    </source>
</evidence>
<dbReference type="Gene3D" id="3.30.420.40">
    <property type="match status" value="1"/>
</dbReference>
<evidence type="ECO:0000256" key="1">
    <source>
        <dbReference type="ARBA" id="ARBA00001946"/>
    </source>
</evidence>
<name>A0A6I6CYH7_9GAMM</name>
<evidence type="ECO:0000256" key="6">
    <source>
        <dbReference type="ARBA" id="ARBA00020416"/>
    </source>
</evidence>
<dbReference type="Gene3D" id="1.10.3210.10">
    <property type="entry name" value="Hypothetical protein af1432"/>
    <property type="match status" value="1"/>
</dbReference>
<sequence>MQDGEVIASVDLGSNSFHMLVARVEAGQLQVIDRMKEMVRLAGGLDEHGYLSQAAIERGLDCLRRFGQRLAGMRRGRVRIVGTNTLRAAKNGSTFIRRAQHAIGHPIEIIGGREEARLVYLGVAHSDVPADGRRLVIDIGGGSTELIIGEGFEPVRMESVPLGCVRLTTDHFSDGKYDKTRMLKAERRAELELMSYQRAYREMGWARAVGSSGTARSLATVAEANGWGDGSLTLAGLDEIRKAVLKAGSLDKLSLNGLSDDRKPVFVGGLVAMRAVFEALGIERMAISDGALREGLIYDWVEREDFDDVRDLTVGRLQRMFNVDAAHAERVASTTAALWRQVEGNWGATSDETNEALPLSTWLDVAARVHEVGLAISHSGYHHHGAYVLEHADMPGLTRTAQAAVAALVHAHRRKFKPSRFESLDEDMRPLGMRLAVILRLAVLFHRDRGEGIAPAQVSARADGDQLALTFASGWLDDHPLTVADLEREQAYIANCGFQLQFG</sequence>
<evidence type="ECO:0000256" key="3">
    <source>
        <dbReference type="ARBA" id="ARBA00007125"/>
    </source>
</evidence>
<evidence type="ECO:0000256" key="10">
    <source>
        <dbReference type="ARBA" id="ARBA00047607"/>
    </source>
</evidence>
<evidence type="ECO:0000313" key="14">
    <source>
        <dbReference type="Proteomes" id="UP000427716"/>
    </source>
</evidence>
<dbReference type="RefSeq" id="WP_156574985.1">
    <property type="nucleotide sequence ID" value="NZ_CP046415.1"/>
</dbReference>
<dbReference type="InterPro" id="IPR050273">
    <property type="entry name" value="GppA/Ppx_hydrolase"/>
</dbReference>
<dbReference type="SUPFAM" id="SSF109604">
    <property type="entry name" value="HD-domain/PDEase-like"/>
    <property type="match status" value="1"/>
</dbReference>
<evidence type="ECO:0000256" key="8">
    <source>
        <dbReference type="ARBA" id="ARBA00022801"/>
    </source>
</evidence>
<dbReference type="Pfam" id="PF21447">
    <property type="entry name" value="Ppx-GppA_III"/>
    <property type="match status" value="1"/>
</dbReference>
<evidence type="ECO:0000259" key="11">
    <source>
        <dbReference type="Pfam" id="PF02541"/>
    </source>
</evidence>
<dbReference type="InterPro" id="IPR030673">
    <property type="entry name" value="PyroPPase_GppA_Ppx"/>
</dbReference>
<dbReference type="InterPro" id="IPR048950">
    <property type="entry name" value="Ppx_GppA_C"/>
</dbReference>
<accession>A0A6I6CYH7</accession>
<dbReference type="InterPro" id="IPR043129">
    <property type="entry name" value="ATPase_NBD"/>
</dbReference>
<evidence type="ECO:0000259" key="12">
    <source>
        <dbReference type="Pfam" id="PF21447"/>
    </source>
</evidence>